<reference evidence="4" key="1">
    <citation type="submission" date="2015-04" db="UniProtKB">
        <authorList>
            <consortium name="EnsemblPlants"/>
        </authorList>
    </citation>
    <scope>IDENTIFICATION</scope>
    <source>
        <strain evidence="4">SL10</strain>
    </source>
</reference>
<dbReference type="HOGENOM" id="CLU_083476_0_0_1"/>
<keyword evidence="5" id="KW-1185">Reference proteome</keyword>
<dbReference type="InterPro" id="IPR057934">
    <property type="entry name" value="KOW_Spt5_7"/>
</dbReference>
<reference evidence="4" key="2">
    <citation type="submission" date="2018-04" db="EMBL/GenBank/DDBJ databases">
        <title>OnivRS2 (Oryza nivara Reference Sequence Version 2).</title>
        <authorList>
            <person name="Zhang J."/>
            <person name="Kudrna D."/>
            <person name="Lee S."/>
            <person name="Talag J."/>
            <person name="Rajasekar S."/>
            <person name="Welchert J."/>
            <person name="Hsing Y.-I."/>
            <person name="Wing R.A."/>
        </authorList>
    </citation>
    <scope>NUCLEOTIDE SEQUENCE [LARGE SCALE GENOMIC DNA]</scope>
    <source>
        <strain evidence="4">SL10</strain>
    </source>
</reference>
<dbReference type="InterPro" id="IPR008991">
    <property type="entry name" value="Translation_prot_SH3-like_sf"/>
</dbReference>
<evidence type="ECO:0000259" key="2">
    <source>
        <dbReference type="Pfam" id="PF23038"/>
    </source>
</evidence>
<dbReference type="Pfam" id="PF23038">
    <property type="entry name" value="KOW6_SPT51-2"/>
    <property type="match status" value="1"/>
</dbReference>
<name>A0A0E0GDF0_ORYNI</name>
<feature type="compositionally biased region" description="Polar residues" evidence="1">
    <location>
        <begin position="60"/>
        <end position="87"/>
    </location>
</feature>
<organism evidence="4">
    <name type="scientific">Oryza nivara</name>
    <name type="common">Indian wild rice</name>
    <name type="synonym">Oryza sativa f. spontanea</name>
    <dbReference type="NCBI Taxonomy" id="4536"/>
    <lineage>
        <taxon>Eukaryota</taxon>
        <taxon>Viridiplantae</taxon>
        <taxon>Streptophyta</taxon>
        <taxon>Embryophyta</taxon>
        <taxon>Tracheophyta</taxon>
        <taxon>Spermatophyta</taxon>
        <taxon>Magnoliopsida</taxon>
        <taxon>Liliopsida</taxon>
        <taxon>Poales</taxon>
        <taxon>Poaceae</taxon>
        <taxon>BOP clade</taxon>
        <taxon>Oryzoideae</taxon>
        <taxon>Oryzeae</taxon>
        <taxon>Oryzinae</taxon>
        <taxon>Oryza</taxon>
    </lineage>
</organism>
<dbReference type="Pfam" id="PF23287">
    <property type="entry name" value="KOW7_SPT5"/>
    <property type="match status" value="1"/>
</dbReference>
<feature type="domain" description="Spt5 KOW" evidence="2">
    <location>
        <begin position="115"/>
        <end position="165"/>
    </location>
</feature>
<dbReference type="EnsemblPlants" id="ONIVA02G36230.4">
    <property type="protein sequence ID" value="ONIVA02G36230.4"/>
    <property type="gene ID" value="ONIVA02G36230"/>
</dbReference>
<dbReference type="Proteomes" id="UP000006591">
    <property type="component" value="Chromosome 2"/>
</dbReference>
<evidence type="ECO:0000313" key="4">
    <source>
        <dbReference type="EnsemblPlants" id="ONIVA02G36230.4"/>
    </source>
</evidence>
<dbReference type="AlphaFoldDB" id="A0A0E0GDF0"/>
<feature type="domain" description="Spt5 KOW" evidence="3">
    <location>
        <begin position="167"/>
        <end position="221"/>
    </location>
</feature>
<dbReference type="Gramene" id="ONIVA02G36230.4">
    <property type="protein sequence ID" value="ONIVA02G36230.4"/>
    <property type="gene ID" value="ONIVA02G36230"/>
</dbReference>
<dbReference type="InterPro" id="IPR057935">
    <property type="entry name" value="KOW_Spt5_6_plant"/>
</dbReference>
<evidence type="ECO:0000259" key="3">
    <source>
        <dbReference type="Pfam" id="PF23287"/>
    </source>
</evidence>
<protein>
    <recommendedName>
        <fullName evidence="6">KOW domain-containing protein</fullName>
    </recommendedName>
</protein>
<dbReference type="SUPFAM" id="SSF50104">
    <property type="entry name" value="Translation proteins SH3-like domain"/>
    <property type="match status" value="1"/>
</dbReference>
<evidence type="ECO:0000256" key="1">
    <source>
        <dbReference type="SAM" id="MobiDB-lite"/>
    </source>
</evidence>
<accession>A0A0E0GDF0</accession>
<evidence type="ECO:0008006" key="6">
    <source>
        <dbReference type="Google" id="ProtNLM"/>
    </source>
</evidence>
<proteinExistence type="predicted"/>
<evidence type="ECO:0000313" key="5">
    <source>
        <dbReference type="Proteomes" id="UP000006591"/>
    </source>
</evidence>
<feature type="region of interest" description="Disordered" evidence="1">
    <location>
        <begin position="33"/>
        <end position="87"/>
    </location>
</feature>
<sequence>MGTNESTKISFGLAINGKFLSLYISLLQPGTPVPQPHEAPTPGSGWAVTPGVSFGDASGKNPSSYATPTPSGQPMTPNPASYLPSTPGGQPMTLGYIEMDIMSPAIGEEGGRNWLLPDVLVNVLREGYDTTCGVVKSVLPDGSCRVALGSSGSGDEITAFPNEFEVVKPKKNDKLKIMSGSWRGLTGKLLGVDGSDGIVKVDGLETTDQTKILDTAILGKLAA</sequence>